<evidence type="ECO:0000256" key="2">
    <source>
        <dbReference type="ARBA" id="ARBA00011643"/>
    </source>
</evidence>
<dbReference type="KEGG" id="ccai:NAS2_0822"/>
<dbReference type="SUPFAM" id="SSF53223">
    <property type="entry name" value="Aminoacid dehydrogenase-like, N-terminal domain"/>
    <property type="match status" value="1"/>
</dbReference>
<dbReference type="SUPFAM" id="SSF51735">
    <property type="entry name" value="NAD(P)-binding Rossmann-fold domains"/>
    <property type="match status" value="1"/>
</dbReference>
<accession>A0A4P2VDK4</accession>
<feature type="site" description="Important for catalysis" evidence="7">
    <location>
        <position position="153"/>
    </location>
</feature>
<gene>
    <name evidence="10" type="ORF">NAS2_0822</name>
</gene>
<comment type="subunit">
    <text evidence="2">Homohexamer.</text>
</comment>
<evidence type="ECO:0000256" key="3">
    <source>
        <dbReference type="ARBA" id="ARBA00023002"/>
    </source>
</evidence>
<dbReference type="Proteomes" id="UP000509448">
    <property type="component" value="Chromosome"/>
</dbReference>
<dbReference type="Gene3D" id="3.40.50.10860">
    <property type="entry name" value="Leucine Dehydrogenase, chain A, domain 1"/>
    <property type="match status" value="1"/>
</dbReference>
<dbReference type="Gene3D" id="3.40.50.720">
    <property type="entry name" value="NAD(P)-binding Rossmann-like Domain"/>
    <property type="match status" value="1"/>
</dbReference>
<keyword evidence="6" id="KW-0547">Nucleotide-binding</keyword>
<feature type="binding site" evidence="6">
    <location>
        <position position="197"/>
    </location>
    <ligand>
        <name>NAD(+)</name>
        <dbReference type="ChEBI" id="CHEBI:57540"/>
    </ligand>
</feature>
<feature type="binding site" evidence="6">
    <location>
        <position position="359"/>
    </location>
    <ligand>
        <name>substrate</name>
    </ligand>
</feature>
<dbReference type="InterPro" id="IPR006095">
    <property type="entry name" value="Glu/Leu/Phe/Val/Trp_DH"/>
</dbReference>
<evidence type="ECO:0000256" key="5">
    <source>
        <dbReference type="PIRSR" id="PIRSR000185-1"/>
    </source>
</evidence>
<keyword evidence="11" id="KW-1185">Reference proteome</keyword>
<dbReference type="InterPro" id="IPR006096">
    <property type="entry name" value="Glu/Leu/Phe/Val/Trp_DH_C"/>
</dbReference>
<feature type="binding site" evidence="6">
    <location>
        <position position="101"/>
    </location>
    <ligand>
        <name>substrate</name>
    </ligand>
</feature>
<dbReference type="InterPro" id="IPR036291">
    <property type="entry name" value="NAD(P)-bd_dom_sf"/>
</dbReference>
<dbReference type="PANTHER" id="PTHR11606">
    <property type="entry name" value="GLUTAMATE DEHYDROGENASE"/>
    <property type="match status" value="1"/>
</dbReference>
<proteinExistence type="inferred from homology"/>
<organism evidence="10 11">
    <name type="scientific">Conexivisphaera calida</name>
    <dbReference type="NCBI Taxonomy" id="1874277"/>
    <lineage>
        <taxon>Archaea</taxon>
        <taxon>Nitrososphaerota</taxon>
        <taxon>Conexivisphaeria</taxon>
        <taxon>Conexivisphaerales</taxon>
        <taxon>Conexivisphaeraceae</taxon>
        <taxon>Conexivisphaera</taxon>
    </lineage>
</organism>
<dbReference type="FunFam" id="3.40.50.10860:FF:000003">
    <property type="entry name" value="Glutamate dehydrogenase"/>
    <property type="match status" value="1"/>
</dbReference>
<sequence length="425" mass="46507">MVQEVRTEKGEEDPYSNALAQLASVAQVIEIDPVYYEMLKTPRREIAVYLHMKMTDGSVKSFVGYRIQHNNARGPYKGGLRYHPMVSLSETRALAMLMTWKTALIDVPFGGAKGGITVDPAQLDEDELEELTRKYVDSIYYNIGPEVDVPAPDVGTNPQVMAWIMNEYSKMKGYNVPAVVTGKPVELGGSLGRKEATGRGVAIVAREALRAIRGRDIKGAKVAVQGFGNVGSNTVRFLMEMGAKVVAISDIGGGRYFPDGVPVSFEKLYSDFLASGTVGKLPYGTPIGNEELLESEVDVLVPAALENQITEANAHKIRAGIVVEGANGPTTPFADRVLERNGIVVIPDILANSGGVLVSYFEWVQNLEREQWELEEVNSKLEARMVKAFKDVHKMAQEKGVSHRLAALTLSVDRVVKAMKLSGWH</sequence>
<evidence type="ECO:0000313" key="10">
    <source>
        <dbReference type="EMBL" id="BBE42211.1"/>
    </source>
</evidence>
<dbReference type="InterPro" id="IPR033524">
    <property type="entry name" value="Glu/Leu/Phe/Val_DH_AS"/>
</dbReference>
<reference evidence="10 11" key="1">
    <citation type="journal article" date="2019" name="ISME J.">
        <title>Isolation and characterization of a thermophilic sulfur- and iron-reducing thaumarchaeote from a terrestrial acidic hot spring.</title>
        <authorList>
            <person name="Kato S."/>
            <person name="Itoh T."/>
            <person name="Yuki M."/>
            <person name="Nagamori M."/>
            <person name="Ohnishi M."/>
            <person name="Uematsu K."/>
            <person name="Suzuki K."/>
            <person name="Takashina T."/>
            <person name="Ohkuma M."/>
        </authorList>
    </citation>
    <scope>NUCLEOTIDE SEQUENCE [LARGE SCALE GENOMIC DNA]</scope>
    <source>
        <strain evidence="10 11">NAS-02</strain>
    </source>
</reference>
<dbReference type="InterPro" id="IPR033922">
    <property type="entry name" value="NAD_bind_Glu_DH"/>
</dbReference>
<dbReference type="InterPro" id="IPR006097">
    <property type="entry name" value="Glu/Leu/Phe/Val/Trp_DH_dimer"/>
</dbReference>
<dbReference type="PROSITE" id="PS00074">
    <property type="entry name" value="GLFV_DEHYDROGENASE"/>
    <property type="match status" value="1"/>
</dbReference>
<feature type="domain" description="Glutamate/phenylalanine/leucine/valine/L-tryptophan dehydrogenase C-terminal" evidence="9">
    <location>
        <begin position="190"/>
        <end position="423"/>
    </location>
</feature>
<dbReference type="GO" id="GO:0006538">
    <property type="term" value="P:L-glutamate catabolic process"/>
    <property type="evidence" value="ECO:0007669"/>
    <property type="project" value="TreeGrafter"/>
</dbReference>
<dbReference type="PRINTS" id="PR00082">
    <property type="entry name" value="GLFDHDRGNASE"/>
</dbReference>
<evidence type="ECO:0000256" key="7">
    <source>
        <dbReference type="PIRSR" id="PIRSR000185-3"/>
    </source>
</evidence>
<evidence type="ECO:0000313" key="11">
    <source>
        <dbReference type="Proteomes" id="UP000509448"/>
    </source>
</evidence>
<dbReference type="AlphaFoldDB" id="A0A4P2VDK4"/>
<dbReference type="PANTHER" id="PTHR11606:SF13">
    <property type="entry name" value="GLUTAMATE DEHYDROGENASE 1, MITOCHONDRIAL"/>
    <property type="match status" value="1"/>
</dbReference>
<evidence type="ECO:0000256" key="4">
    <source>
        <dbReference type="PIRNR" id="PIRNR000185"/>
    </source>
</evidence>
<keyword evidence="6" id="KW-0520">NAD</keyword>
<dbReference type="GO" id="GO:0000166">
    <property type="term" value="F:nucleotide binding"/>
    <property type="evidence" value="ECO:0007669"/>
    <property type="project" value="UniProtKB-KW"/>
</dbReference>
<dbReference type="GO" id="GO:0004352">
    <property type="term" value="F:glutamate dehydrogenase (NAD+) activity"/>
    <property type="evidence" value="ECO:0007669"/>
    <property type="project" value="TreeGrafter"/>
</dbReference>
<feature type="binding site" evidence="6">
    <location>
        <position position="229"/>
    </location>
    <ligand>
        <name>NAD(+)</name>
        <dbReference type="ChEBI" id="CHEBI:57540"/>
    </ligand>
</feature>
<name>A0A4P2VDK4_9ARCH</name>
<dbReference type="PIRSF" id="PIRSF000185">
    <property type="entry name" value="Glu_DH"/>
    <property type="match status" value="1"/>
</dbReference>
<protein>
    <recommendedName>
        <fullName evidence="4">Glutamate dehydrogenase</fullName>
    </recommendedName>
</protein>
<feature type="binding site" evidence="6">
    <location>
        <position position="77"/>
    </location>
    <ligand>
        <name>substrate</name>
    </ligand>
</feature>
<evidence type="ECO:0000259" key="9">
    <source>
        <dbReference type="SMART" id="SM00839"/>
    </source>
</evidence>
<dbReference type="OrthoDB" id="6425at2157"/>
<dbReference type="InterPro" id="IPR014362">
    <property type="entry name" value="Glu_DH"/>
</dbReference>
<feature type="active site" description="Proton donor" evidence="5">
    <location>
        <position position="113"/>
    </location>
</feature>
<dbReference type="RefSeq" id="WP_174448468.1">
    <property type="nucleotide sequence ID" value="NZ_AP018732.1"/>
</dbReference>
<dbReference type="InterPro" id="IPR046346">
    <property type="entry name" value="Aminoacid_DH-like_N_sf"/>
</dbReference>
<dbReference type="SMART" id="SM00839">
    <property type="entry name" value="ELFV_dehydrog"/>
    <property type="match status" value="1"/>
</dbReference>
<dbReference type="Pfam" id="PF00208">
    <property type="entry name" value="ELFV_dehydrog"/>
    <property type="match status" value="1"/>
</dbReference>
<dbReference type="CDD" id="cd01076">
    <property type="entry name" value="NAD_bind_1_Glu_DH"/>
    <property type="match status" value="1"/>
</dbReference>
<evidence type="ECO:0000256" key="8">
    <source>
        <dbReference type="RuleBase" id="RU004417"/>
    </source>
</evidence>
<evidence type="ECO:0000256" key="1">
    <source>
        <dbReference type="ARBA" id="ARBA00006382"/>
    </source>
</evidence>
<dbReference type="GeneID" id="77169637"/>
<keyword evidence="3 4" id="KW-0560">Oxidoreductase</keyword>
<comment type="similarity">
    <text evidence="1 4 8">Belongs to the Glu/Leu/Phe/Val dehydrogenases family.</text>
</comment>
<dbReference type="EMBL" id="AP018732">
    <property type="protein sequence ID" value="BBE42211.1"/>
    <property type="molecule type" value="Genomic_DNA"/>
</dbReference>
<dbReference type="Pfam" id="PF02812">
    <property type="entry name" value="ELFV_dehydrog_N"/>
    <property type="match status" value="1"/>
</dbReference>
<evidence type="ECO:0000256" key="6">
    <source>
        <dbReference type="PIRSR" id="PIRSR000185-2"/>
    </source>
</evidence>